<protein>
    <submittedName>
        <fullName evidence="4">TetR family transcriptional regulator</fullName>
    </submittedName>
</protein>
<feature type="domain" description="HTH tetR-type" evidence="3">
    <location>
        <begin position="6"/>
        <end position="66"/>
    </location>
</feature>
<evidence type="ECO:0000259" key="3">
    <source>
        <dbReference type="PROSITE" id="PS50977"/>
    </source>
</evidence>
<name>A0ABM8GQW3_9MICO</name>
<dbReference type="InterPro" id="IPR001647">
    <property type="entry name" value="HTH_TetR"/>
</dbReference>
<proteinExistence type="predicted"/>
<evidence type="ECO:0000313" key="5">
    <source>
        <dbReference type="Proteomes" id="UP001321486"/>
    </source>
</evidence>
<dbReference type="EMBL" id="AP027732">
    <property type="protein sequence ID" value="BDZ50813.1"/>
    <property type="molecule type" value="Genomic_DNA"/>
</dbReference>
<reference evidence="5" key="1">
    <citation type="journal article" date="2019" name="Int. J. Syst. Evol. Microbiol.">
        <title>The Global Catalogue of Microorganisms (GCM) 10K type strain sequencing project: providing services to taxonomists for standard genome sequencing and annotation.</title>
        <authorList>
            <consortium name="The Broad Institute Genomics Platform"/>
            <consortium name="The Broad Institute Genome Sequencing Center for Infectious Disease"/>
            <person name="Wu L."/>
            <person name="Ma J."/>
        </authorList>
    </citation>
    <scope>NUCLEOTIDE SEQUENCE [LARGE SCALE GENOMIC DNA]</scope>
    <source>
        <strain evidence="5">NBRC 108728</strain>
    </source>
</reference>
<dbReference type="PROSITE" id="PS50977">
    <property type="entry name" value="HTH_TETR_2"/>
    <property type="match status" value="1"/>
</dbReference>
<dbReference type="Pfam" id="PF00440">
    <property type="entry name" value="TetR_N"/>
    <property type="match status" value="1"/>
</dbReference>
<dbReference type="SUPFAM" id="SSF46689">
    <property type="entry name" value="Homeodomain-like"/>
    <property type="match status" value="1"/>
</dbReference>
<evidence type="ECO:0000313" key="4">
    <source>
        <dbReference type="EMBL" id="BDZ50813.1"/>
    </source>
</evidence>
<feature type="DNA-binding region" description="H-T-H motif" evidence="2">
    <location>
        <begin position="29"/>
        <end position="48"/>
    </location>
</feature>
<organism evidence="4 5">
    <name type="scientific">Frondihabitans sucicola</name>
    <dbReference type="NCBI Taxonomy" id="1268041"/>
    <lineage>
        <taxon>Bacteria</taxon>
        <taxon>Bacillati</taxon>
        <taxon>Actinomycetota</taxon>
        <taxon>Actinomycetes</taxon>
        <taxon>Micrococcales</taxon>
        <taxon>Microbacteriaceae</taxon>
        <taxon>Frondihabitans</taxon>
    </lineage>
</organism>
<dbReference type="Proteomes" id="UP001321486">
    <property type="component" value="Chromosome"/>
</dbReference>
<dbReference type="RefSeq" id="WP_286343738.1">
    <property type="nucleotide sequence ID" value="NZ_AP027732.1"/>
</dbReference>
<dbReference type="Gene3D" id="1.10.357.10">
    <property type="entry name" value="Tetracycline Repressor, domain 2"/>
    <property type="match status" value="1"/>
</dbReference>
<evidence type="ECO:0000256" key="1">
    <source>
        <dbReference type="ARBA" id="ARBA00023125"/>
    </source>
</evidence>
<dbReference type="InterPro" id="IPR009057">
    <property type="entry name" value="Homeodomain-like_sf"/>
</dbReference>
<evidence type="ECO:0000256" key="2">
    <source>
        <dbReference type="PROSITE-ProRule" id="PRU00335"/>
    </source>
</evidence>
<keyword evidence="1 2" id="KW-0238">DNA-binding</keyword>
<sequence length="184" mass="19175">MGRRPTDAAARLRASAIDLYTRDGFGATTVEAIAADAGLTERTFFRYYADKREVLFGGADELAILLAERVTASGASTVREAVVEGLLAVCADLEPRRPELVTREAIVSTTLELRERELAKLAAWSSALEAALIGRGADAPSAAVVASASVAALNVAATRWLAGPGRPGLRAELGAALQALTLLA</sequence>
<gene>
    <name evidence="4" type="ORF">GCM10025867_30540</name>
</gene>
<keyword evidence="5" id="KW-1185">Reference proteome</keyword>
<accession>A0ABM8GQW3</accession>